<feature type="region of interest" description="Disordered" evidence="1">
    <location>
        <begin position="298"/>
        <end position="642"/>
    </location>
</feature>
<evidence type="ECO:0000313" key="3">
    <source>
        <dbReference type="Proteomes" id="UP000807025"/>
    </source>
</evidence>
<feature type="compositionally biased region" description="Basic and acidic residues" evidence="1">
    <location>
        <begin position="339"/>
        <end position="351"/>
    </location>
</feature>
<feature type="compositionally biased region" description="Low complexity" evidence="1">
    <location>
        <begin position="119"/>
        <end position="142"/>
    </location>
</feature>
<reference evidence="2" key="1">
    <citation type="submission" date="2020-11" db="EMBL/GenBank/DDBJ databases">
        <authorList>
            <consortium name="DOE Joint Genome Institute"/>
            <person name="Ahrendt S."/>
            <person name="Riley R."/>
            <person name="Andreopoulos W."/>
            <person name="Labutti K."/>
            <person name="Pangilinan J."/>
            <person name="Ruiz-Duenas F.J."/>
            <person name="Barrasa J.M."/>
            <person name="Sanchez-Garcia M."/>
            <person name="Camarero S."/>
            <person name="Miyauchi S."/>
            <person name="Serrano A."/>
            <person name="Linde D."/>
            <person name="Babiker R."/>
            <person name="Drula E."/>
            <person name="Ayuso-Fernandez I."/>
            <person name="Pacheco R."/>
            <person name="Padilla G."/>
            <person name="Ferreira P."/>
            <person name="Barriuso J."/>
            <person name="Kellner H."/>
            <person name="Castanera R."/>
            <person name="Alfaro M."/>
            <person name="Ramirez L."/>
            <person name="Pisabarro A.G."/>
            <person name="Kuo A."/>
            <person name="Tritt A."/>
            <person name="Lipzen A."/>
            <person name="He G."/>
            <person name="Yan M."/>
            <person name="Ng V."/>
            <person name="Cullen D."/>
            <person name="Martin F."/>
            <person name="Rosso M.-N."/>
            <person name="Henrissat B."/>
            <person name="Hibbett D."/>
            <person name="Martinez A.T."/>
            <person name="Grigoriev I.V."/>
        </authorList>
    </citation>
    <scope>NUCLEOTIDE SEQUENCE</scope>
    <source>
        <strain evidence="2">ATCC 90797</strain>
    </source>
</reference>
<protein>
    <recommendedName>
        <fullName evidence="4">MIT domain-containing protein</fullName>
    </recommendedName>
</protein>
<feature type="compositionally biased region" description="Polar residues" evidence="1">
    <location>
        <begin position="100"/>
        <end position="112"/>
    </location>
</feature>
<evidence type="ECO:0000256" key="1">
    <source>
        <dbReference type="SAM" id="MobiDB-lite"/>
    </source>
</evidence>
<feature type="compositionally biased region" description="Low complexity" evidence="1">
    <location>
        <begin position="298"/>
        <end position="330"/>
    </location>
</feature>
<feature type="compositionally biased region" description="Polar residues" evidence="1">
    <location>
        <begin position="26"/>
        <end position="37"/>
    </location>
</feature>
<feature type="compositionally biased region" description="Low complexity" evidence="1">
    <location>
        <begin position="564"/>
        <end position="584"/>
    </location>
</feature>
<feature type="compositionally biased region" description="Polar residues" evidence="1">
    <location>
        <begin position="525"/>
        <end position="559"/>
    </location>
</feature>
<feature type="region of interest" description="Disordered" evidence="1">
    <location>
        <begin position="235"/>
        <end position="257"/>
    </location>
</feature>
<feature type="compositionally biased region" description="Pro residues" evidence="1">
    <location>
        <begin position="411"/>
        <end position="429"/>
    </location>
</feature>
<dbReference type="OrthoDB" id="2245455at2759"/>
<feature type="region of interest" description="Disordered" evidence="1">
    <location>
        <begin position="1"/>
        <end position="192"/>
    </location>
</feature>
<feature type="compositionally biased region" description="Basic and acidic residues" evidence="1">
    <location>
        <begin position="474"/>
        <end position="500"/>
    </location>
</feature>
<gene>
    <name evidence="2" type="ORF">BDN71DRAFT_1441475</name>
</gene>
<evidence type="ECO:0008006" key="4">
    <source>
        <dbReference type="Google" id="ProtNLM"/>
    </source>
</evidence>
<feature type="compositionally biased region" description="Pro residues" evidence="1">
    <location>
        <begin position="54"/>
        <end position="83"/>
    </location>
</feature>
<organism evidence="2 3">
    <name type="scientific">Pleurotus eryngii</name>
    <name type="common">Boletus of the steppes</name>
    <dbReference type="NCBI Taxonomy" id="5323"/>
    <lineage>
        <taxon>Eukaryota</taxon>
        <taxon>Fungi</taxon>
        <taxon>Dikarya</taxon>
        <taxon>Basidiomycota</taxon>
        <taxon>Agaricomycotina</taxon>
        <taxon>Agaricomycetes</taxon>
        <taxon>Agaricomycetidae</taxon>
        <taxon>Agaricales</taxon>
        <taxon>Pleurotineae</taxon>
        <taxon>Pleurotaceae</taxon>
        <taxon>Pleurotus</taxon>
    </lineage>
</organism>
<feature type="compositionally biased region" description="Polar residues" evidence="1">
    <location>
        <begin position="354"/>
        <end position="369"/>
    </location>
</feature>
<feature type="compositionally biased region" description="Polar residues" evidence="1">
    <location>
        <begin position="587"/>
        <end position="602"/>
    </location>
</feature>
<feature type="compositionally biased region" description="Basic residues" evidence="1">
    <location>
        <begin position="245"/>
        <end position="254"/>
    </location>
</feature>
<sequence length="942" mass="100915">MELDARPISIAPRWSEQAADPGPSRPSVTSATYMNTPSLSSQRRRSSAAHTRPAAPPPNHPIPSIPSQPSSPPRIHPTTPNPPERAHHMQNHANGVSGGYPSTSYPRPSASANLVAVASFSSRQPSTSISSSQSPQSSASSSIENLTDPPPPSSLPLSRRSPEVSNHAYNDNYLLTPPEPRSARESKPSSRRTLMKALELAREAVELDSTNDDPIAAVKAYGRSVALLSEVMERVRRGEDSTDSHRKKGSRRRSLVAQEEEVRRLKSIVSNIHDTYADRMNILSLIYSIPPMPHSAAAFDDSMSASTGSTTQPPSPTSTSPTSETTQASSFNPSEGYEIEYHTGHDRDRPDSFGSVTTSIDTSSNQTTPVAHPYASHTDYDIVSPTTAPPSNHSSPSRTVGRRSRSGSTSLPPPAPPPSTLPPPPPAPGPNSTDSYPDASLQGGKTRLDIRQRGESVGHRRTGSGGRLGPLQEENERVDEQDYRKSLLLDTPKTARRESHPLPPLPATDVDTPTVYDQGPPSPRPSTNVNRQRGVSQPVRSESVASLINVSTSQGTIYQRRSKPSTASTPRSSSPSGSTASVGSLPPSKSTILSRPATSSLPSLAPVQVITRSRALSQPDRRMNGRLSPDPPPIPVSAGVNGPFPRQLSFSSKHPGHPPPLTVQTDIPMSAGLPTAASLVPPPHSISGTLPTTPPSPLPPIAPSESLRKPFYMMHLLMTTMSSPTGGYITRRLHVPQEVWTQGGVKLANVAEKIRVVEILCSSLEELQITSADSFGAGNVSSGMALGIGSIGRKEGEAWIGKLEEFSLCCDNVVANFGKKLGVGEGFVVKKTTGVSTWGNKISRRFGGFTNGKNLDSPAAYVQGLKQLFQHVQLLDEHAKAVLSQPVAPSYAALTSDLRSAAEAKLRRSSEFFASVILTFVIRDLAQLLDKYAKRCEKWLEE</sequence>
<dbReference type="PANTHER" id="PTHR37327:SF1">
    <property type="entry name" value="MICROTUBULE INTERACTING AND TRANSPORT DOMAIN-CONTAINING PROTEIN"/>
    <property type="match status" value="1"/>
</dbReference>
<dbReference type="EMBL" id="MU154530">
    <property type="protein sequence ID" value="KAF9499859.1"/>
    <property type="molecule type" value="Genomic_DNA"/>
</dbReference>
<proteinExistence type="predicted"/>
<feature type="compositionally biased region" description="Basic and acidic residues" evidence="1">
    <location>
        <begin position="235"/>
        <end position="244"/>
    </location>
</feature>
<feature type="compositionally biased region" description="Pro residues" evidence="1">
    <location>
        <begin position="692"/>
        <end position="702"/>
    </location>
</feature>
<keyword evidence="3" id="KW-1185">Reference proteome</keyword>
<feature type="compositionally biased region" description="Polar residues" evidence="1">
    <location>
        <begin position="384"/>
        <end position="393"/>
    </location>
</feature>
<dbReference type="AlphaFoldDB" id="A0A9P6A8W1"/>
<accession>A0A9P6A8W1</accession>
<feature type="region of interest" description="Disordered" evidence="1">
    <location>
        <begin position="672"/>
        <end position="703"/>
    </location>
</feature>
<name>A0A9P6A8W1_PLEER</name>
<feature type="compositionally biased region" description="Basic and acidic residues" evidence="1">
    <location>
        <begin position="446"/>
        <end position="458"/>
    </location>
</feature>
<comment type="caution">
    <text evidence="2">The sequence shown here is derived from an EMBL/GenBank/DDBJ whole genome shotgun (WGS) entry which is preliminary data.</text>
</comment>
<dbReference type="PANTHER" id="PTHR37327">
    <property type="entry name" value="CHROMOSOME 1, WHOLE GENOME SHOTGUN SEQUENCE"/>
    <property type="match status" value="1"/>
</dbReference>
<dbReference type="Proteomes" id="UP000807025">
    <property type="component" value="Unassembled WGS sequence"/>
</dbReference>
<evidence type="ECO:0000313" key="2">
    <source>
        <dbReference type="EMBL" id="KAF9499859.1"/>
    </source>
</evidence>